<name>A0A8J3FC64_9ACTN</name>
<dbReference type="RefSeq" id="WP_189169775.1">
    <property type="nucleotide sequence ID" value="NZ_BMQB01000003.1"/>
</dbReference>
<dbReference type="EMBL" id="BMQB01000003">
    <property type="protein sequence ID" value="GGJ90226.1"/>
    <property type="molecule type" value="Genomic_DNA"/>
</dbReference>
<evidence type="ECO:0000313" key="1">
    <source>
        <dbReference type="EMBL" id="GGJ90226.1"/>
    </source>
</evidence>
<sequence length="617" mass="68287">MGKAFLSFLEVVRRGSGPVDAAFAGWLEPRDQRELAILDAFGAPRVRLAGWVRDDLSDRVAGLLHRTSTAKARVRLAELACYYLRPIDAEHRTASRATLSNWRREAADEVAADLAASGPPGLGLQLTGLPRDGERVDLESLARDPAVWWLMRLDPQERDLALHRALADAAAEARAKGDLRALVGVAMIASRIAPANNPEPDKDVDGTPLRGMDGRKFTRTRRALPLVLFCLQRAALHANLPPNAARQTALTVGHRLVESTATIATQQGPLSSLVAERSFDPDLLAEGIDYAWQMIATADAKPILAALTRYAAIASDLLDDRQHRELALVSVAVARRHSDRRALDIDLHHPAFRSDSAGSVLFQLRFRRERLLLASHYNPGGDWHPELTRMGDLLTVRRKLLPATEVRRMEKVRLHLQQGILLRRARELTAAGQPMDTPAAALDDHRVRAAIRAIEDMVSSMRTSFAIADQDSDGTTAVNAHRRKTEADGVVHLLSRVAHPDALAGARRLRRDLNRLDDVYSDQVTDLRTDVTVLWLLAMADQAIRHSETEQARYYLTTVVTELPDGIPHLAIRSASIAASLGESELARRLLDRIPRSSTWPSYLKHLVARLRSVDPR</sequence>
<organism evidence="1 2">
    <name type="scientific">Pilimelia anulata</name>
    <dbReference type="NCBI Taxonomy" id="53371"/>
    <lineage>
        <taxon>Bacteria</taxon>
        <taxon>Bacillati</taxon>
        <taxon>Actinomycetota</taxon>
        <taxon>Actinomycetes</taxon>
        <taxon>Micromonosporales</taxon>
        <taxon>Micromonosporaceae</taxon>
        <taxon>Pilimelia</taxon>
    </lineage>
</organism>
<protein>
    <submittedName>
        <fullName evidence="1">Uncharacterized protein</fullName>
    </submittedName>
</protein>
<comment type="caution">
    <text evidence="1">The sequence shown here is derived from an EMBL/GenBank/DDBJ whole genome shotgun (WGS) entry which is preliminary data.</text>
</comment>
<reference evidence="1" key="2">
    <citation type="submission" date="2020-09" db="EMBL/GenBank/DDBJ databases">
        <authorList>
            <person name="Sun Q."/>
            <person name="Ohkuma M."/>
        </authorList>
    </citation>
    <scope>NUCLEOTIDE SEQUENCE</scope>
    <source>
        <strain evidence="1">JCM 3090</strain>
    </source>
</reference>
<evidence type="ECO:0000313" key="2">
    <source>
        <dbReference type="Proteomes" id="UP000649739"/>
    </source>
</evidence>
<dbReference type="Proteomes" id="UP000649739">
    <property type="component" value="Unassembled WGS sequence"/>
</dbReference>
<gene>
    <name evidence="1" type="ORF">GCM10010123_20020</name>
</gene>
<accession>A0A8J3FC64</accession>
<proteinExistence type="predicted"/>
<keyword evidence="2" id="KW-1185">Reference proteome</keyword>
<reference evidence="1" key="1">
    <citation type="journal article" date="2014" name="Int. J. Syst. Evol. Microbiol.">
        <title>Complete genome sequence of Corynebacterium casei LMG S-19264T (=DSM 44701T), isolated from a smear-ripened cheese.</title>
        <authorList>
            <consortium name="US DOE Joint Genome Institute (JGI-PGF)"/>
            <person name="Walter F."/>
            <person name="Albersmeier A."/>
            <person name="Kalinowski J."/>
            <person name="Ruckert C."/>
        </authorList>
    </citation>
    <scope>NUCLEOTIDE SEQUENCE</scope>
    <source>
        <strain evidence="1">JCM 3090</strain>
    </source>
</reference>
<dbReference type="AlphaFoldDB" id="A0A8J3FC64"/>